<dbReference type="PANTHER" id="PTHR21485:SF6">
    <property type="entry name" value="N-ACYLNEURAMINATE CYTIDYLYLTRANSFERASE-RELATED"/>
    <property type="match status" value="1"/>
</dbReference>
<dbReference type="Pfam" id="PF02348">
    <property type="entry name" value="CTP_transf_3"/>
    <property type="match status" value="1"/>
</dbReference>
<name>A0ABT6DKF6_9BACT</name>
<comment type="caution">
    <text evidence="1">The sequence shown here is derived from an EMBL/GenBank/DDBJ whole genome shotgun (WGS) entry which is preliminary data.</text>
</comment>
<dbReference type="CDD" id="cd02513">
    <property type="entry name" value="CMP-NeuAc_Synthase"/>
    <property type="match status" value="1"/>
</dbReference>
<dbReference type="EMBL" id="JANRMI010000004">
    <property type="protein sequence ID" value="MDG0817349.1"/>
    <property type="molecule type" value="Genomic_DNA"/>
</dbReference>
<dbReference type="InterPro" id="IPR050793">
    <property type="entry name" value="CMP-NeuNAc_synthase"/>
</dbReference>
<dbReference type="Proteomes" id="UP001152321">
    <property type="component" value="Unassembled WGS sequence"/>
</dbReference>
<sequence>MRMFKGKSFLAIIPARGGSKRLPGKNVRLLAGKPLVNWSVEAALSSKYVDEVLVSTDSTEVVEAARAVGVSVPFVRPVELSSDTASSSDVIQHALDFYRNEQGKIFDYVILLQPTSPLRTAEDIDSAIELLSQKKADAVISVCPMEHSPLWSNILPEDLSLGNFLRSEVQGVRSQDLPTYYRINGAIYICDMKRFTSEKTLFLKENIFAFVMSSEKSVDIDTLTDFALAEVLISKSRTE</sequence>
<dbReference type="SUPFAM" id="SSF53448">
    <property type="entry name" value="Nucleotide-diphospho-sugar transferases"/>
    <property type="match status" value="1"/>
</dbReference>
<reference evidence="1" key="1">
    <citation type="submission" date="2022-08" db="EMBL/GenBank/DDBJ databases">
        <title>Novel Bdellovibrio Species Isolated from Svalbard: Designation Bdellovibrio svalbardensis.</title>
        <authorList>
            <person name="Mitchell R.J."/>
            <person name="Choi S.Y."/>
        </authorList>
    </citation>
    <scope>NUCLEOTIDE SEQUENCE</scope>
    <source>
        <strain evidence="1">PAP01</strain>
    </source>
</reference>
<evidence type="ECO:0000313" key="2">
    <source>
        <dbReference type="Proteomes" id="UP001152321"/>
    </source>
</evidence>
<accession>A0ABT6DKF6</accession>
<gene>
    <name evidence="1" type="ORF">NWE73_13290</name>
</gene>
<evidence type="ECO:0000313" key="1">
    <source>
        <dbReference type="EMBL" id="MDG0817349.1"/>
    </source>
</evidence>
<dbReference type="Gene3D" id="3.90.550.10">
    <property type="entry name" value="Spore Coat Polysaccharide Biosynthesis Protein SpsA, Chain A"/>
    <property type="match status" value="1"/>
</dbReference>
<dbReference type="GO" id="GO:0016779">
    <property type="term" value="F:nucleotidyltransferase activity"/>
    <property type="evidence" value="ECO:0007669"/>
    <property type="project" value="UniProtKB-KW"/>
</dbReference>
<keyword evidence="1" id="KW-0808">Transferase</keyword>
<dbReference type="RefSeq" id="WP_277578827.1">
    <property type="nucleotide sequence ID" value="NZ_JANRMI010000004.1"/>
</dbReference>
<dbReference type="PANTHER" id="PTHR21485">
    <property type="entry name" value="HAD SUPERFAMILY MEMBERS CMAS AND KDSC"/>
    <property type="match status" value="1"/>
</dbReference>
<keyword evidence="2" id="KW-1185">Reference proteome</keyword>
<dbReference type="InterPro" id="IPR003329">
    <property type="entry name" value="Cytidylyl_trans"/>
</dbReference>
<dbReference type="InterPro" id="IPR029044">
    <property type="entry name" value="Nucleotide-diphossugar_trans"/>
</dbReference>
<organism evidence="1 2">
    <name type="scientific">Bdellovibrio svalbardensis</name>
    <dbReference type="NCBI Taxonomy" id="2972972"/>
    <lineage>
        <taxon>Bacteria</taxon>
        <taxon>Pseudomonadati</taxon>
        <taxon>Bdellovibrionota</taxon>
        <taxon>Bdellovibrionia</taxon>
        <taxon>Bdellovibrionales</taxon>
        <taxon>Pseudobdellovibrionaceae</taxon>
        <taxon>Bdellovibrio</taxon>
    </lineage>
</organism>
<keyword evidence="1" id="KW-0548">Nucleotidyltransferase</keyword>
<proteinExistence type="predicted"/>
<protein>
    <submittedName>
        <fullName evidence="1">Acylneuraminate cytidylyltransferase family protein</fullName>
    </submittedName>
</protein>